<dbReference type="OrthoDB" id="9803907at2"/>
<dbReference type="Pfam" id="PF08245">
    <property type="entry name" value="Mur_ligase_M"/>
    <property type="match status" value="1"/>
</dbReference>
<proteinExistence type="inferred from homology"/>
<dbReference type="EMBL" id="SODD01000001">
    <property type="protein sequence ID" value="TDW26362.1"/>
    <property type="molecule type" value="Genomic_DNA"/>
</dbReference>
<keyword evidence="5" id="KW-0573">Peptidoglycan synthesis</keyword>
<evidence type="ECO:0000256" key="5">
    <source>
        <dbReference type="HAMAP-Rule" id="MF_02214"/>
    </source>
</evidence>
<comment type="caution">
    <text evidence="8">The sequence shown here is derived from an EMBL/GenBank/DDBJ whole genome shotgun (WGS) entry which is preliminary data.</text>
</comment>
<reference evidence="8 9" key="1">
    <citation type="submission" date="2019-03" db="EMBL/GenBank/DDBJ databases">
        <title>Genomic Encyclopedia of Type Strains, Phase IV (KMG-IV): sequencing the most valuable type-strain genomes for metagenomic binning, comparative biology and taxonomic classification.</title>
        <authorList>
            <person name="Goeker M."/>
        </authorList>
    </citation>
    <scope>NUCLEOTIDE SEQUENCE [LARGE SCALE GENOMIC DNA]</scope>
    <source>
        <strain evidence="8 9">DSM 28867</strain>
    </source>
</reference>
<comment type="subunit">
    <text evidence="5">Forms a heterodimer with GatD.</text>
</comment>
<evidence type="ECO:0000256" key="3">
    <source>
        <dbReference type="ARBA" id="ARBA00022741"/>
    </source>
</evidence>
<dbReference type="Pfam" id="PF08353">
    <property type="entry name" value="MurT_C"/>
    <property type="match status" value="1"/>
</dbReference>
<comment type="similarity">
    <text evidence="5">Belongs to the MurCDEF family. MurT subfamily.</text>
</comment>
<dbReference type="PANTHER" id="PTHR23135:SF7">
    <property type="entry name" value="LIPID II ISOGLUTAMINYL SYNTHASE (GLUTAMINE-HYDROLYZING) SUBUNIT MURT"/>
    <property type="match status" value="1"/>
</dbReference>
<dbReference type="GO" id="GO:0008270">
    <property type="term" value="F:zinc ion binding"/>
    <property type="evidence" value="ECO:0007669"/>
    <property type="project" value="UniProtKB-UniRule"/>
</dbReference>
<dbReference type="SUPFAM" id="SSF53623">
    <property type="entry name" value="MurD-like peptide ligases, catalytic domain"/>
    <property type="match status" value="1"/>
</dbReference>
<accession>A0A4R8A6Q8</accession>
<evidence type="ECO:0000313" key="8">
    <source>
        <dbReference type="EMBL" id="TDW26362.1"/>
    </source>
</evidence>
<dbReference type="GO" id="GO:0009252">
    <property type="term" value="P:peptidoglycan biosynthetic process"/>
    <property type="evidence" value="ECO:0007669"/>
    <property type="project" value="UniProtKB-UniRule"/>
</dbReference>
<dbReference type="RefSeq" id="WP_134167325.1">
    <property type="nucleotide sequence ID" value="NZ_SODD01000001.1"/>
</dbReference>
<evidence type="ECO:0000256" key="1">
    <source>
        <dbReference type="ARBA" id="ARBA00004752"/>
    </source>
</evidence>
<dbReference type="InterPro" id="IPR043703">
    <property type="entry name" value="Lipid_II_synth_MurT"/>
</dbReference>
<organism evidence="8 9">
    <name type="scientific">Breznakia blatticola</name>
    <dbReference type="NCBI Taxonomy" id="1754012"/>
    <lineage>
        <taxon>Bacteria</taxon>
        <taxon>Bacillati</taxon>
        <taxon>Bacillota</taxon>
        <taxon>Erysipelotrichia</taxon>
        <taxon>Erysipelotrichales</taxon>
        <taxon>Erysipelotrichaceae</taxon>
        <taxon>Breznakia</taxon>
    </lineage>
</organism>
<keyword evidence="3 5" id="KW-0547">Nucleotide-binding</keyword>
<dbReference type="Proteomes" id="UP000294743">
    <property type="component" value="Unassembled WGS sequence"/>
</dbReference>
<dbReference type="PROSITE" id="PS01011">
    <property type="entry name" value="FOLYLPOLYGLU_SYNT_1"/>
    <property type="match status" value="1"/>
</dbReference>
<keyword evidence="2 5" id="KW-0436">Ligase</keyword>
<keyword evidence="4 5" id="KW-0067">ATP-binding</keyword>
<dbReference type="GO" id="GO:0004326">
    <property type="term" value="F:tetrahydrofolylpolyglutamate synthase activity"/>
    <property type="evidence" value="ECO:0007669"/>
    <property type="project" value="InterPro"/>
</dbReference>
<keyword evidence="5" id="KW-0862">Zinc</keyword>
<feature type="domain" description="Lipid II isoglutaminyl synthase (glutamine-hydrolyzing) subunit MurT C-terminal" evidence="7">
    <location>
        <begin position="317"/>
        <end position="425"/>
    </location>
</feature>
<feature type="binding site" evidence="5">
    <location>
        <position position="210"/>
    </location>
    <ligand>
        <name>Zn(2+)</name>
        <dbReference type="ChEBI" id="CHEBI:29105"/>
    </ligand>
</feature>
<keyword evidence="5" id="KW-0961">Cell wall biogenesis/degradation</keyword>
<dbReference type="AlphaFoldDB" id="A0A4R8A6Q8"/>
<comment type="catalytic activity">
    <reaction evidence="5">
        <text>beta-D-GlcNAc-(1-&gt;4)-Mur2Ac(oyl-L-Ala-gamma-D-Glu-L-Lys-D-Ala-D-Ala)-di-trans,octa-cis-undecaprenyl diphosphate + ATP = beta-D-GlcNAc-(1-&gt;4)-Mur2Ac(oyl-L-Ala-gamma-D-O-P-Glu-L-Lys-D-Ala-D-Ala)-di-trans,octa-cis-undecaprenyl diphosphate + ADP</text>
        <dbReference type="Rhea" id="RHEA:59488"/>
        <dbReference type="ChEBI" id="CHEBI:30616"/>
        <dbReference type="ChEBI" id="CHEBI:60033"/>
        <dbReference type="ChEBI" id="CHEBI:143132"/>
        <dbReference type="ChEBI" id="CHEBI:456216"/>
    </reaction>
</comment>
<keyword evidence="5" id="KW-0479">Metal-binding</keyword>
<feature type="domain" description="Mur ligase central" evidence="6">
    <location>
        <begin position="51"/>
        <end position="231"/>
    </location>
</feature>
<evidence type="ECO:0000313" key="9">
    <source>
        <dbReference type="Proteomes" id="UP000294743"/>
    </source>
</evidence>
<dbReference type="InterPro" id="IPR013564">
    <property type="entry name" value="MurT_C"/>
</dbReference>
<gene>
    <name evidence="5" type="primary">murT</name>
    <name evidence="8" type="ORF">EDD63_10177</name>
</gene>
<dbReference type="InterPro" id="IPR036565">
    <property type="entry name" value="Mur-like_cat_sf"/>
</dbReference>
<keyword evidence="5" id="KW-0133">Cell shape</keyword>
<comment type="catalytic activity">
    <reaction evidence="5">
        <text>beta-D-GlcNAc-(1-&gt;4)-Mur2Ac(oyl-L-Ala-gamma-D-Glu-L-Lys-D-Ala-D-Ala)-di-trans,octa-cis-undecaprenyl diphosphate + L-glutamine + ATP + H2O = beta-D-GlcNAc-(1-&gt;4)-Mur2Ac(oyl-L-Ala-D-isoglutaminyl-L-Lys-D-Ala-D-Ala)-di-trans,octa-cis-undecaprenyl diphosphate + L-glutamate + ADP + phosphate + H(+)</text>
        <dbReference type="Rhea" id="RHEA:57928"/>
        <dbReference type="ChEBI" id="CHEBI:15377"/>
        <dbReference type="ChEBI" id="CHEBI:15378"/>
        <dbReference type="ChEBI" id="CHEBI:29985"/>
        <dbReference type="ChEBI" id="CHEBI:30616"/>
        <dbReference type="ChEBI" id="CHEBI:43474"/>
        <dbReference type="ChEBI" id="CHEBI:58359"/>
        <dbReference type="ChEBI" id="CHEBI:60033"/>
        <dbReference type="ChEBI" id="CHEBI:62233"/>
        <dbReference type="ChEBI" id="CHEBI:456216"/>
        <dbReference type="EC" id="6.3.5.13"/>
    </reaction>
</comment>
<dbReference type="InterPro" id="IPR013221">
    <property type="entry name" value="Mur_ligase_cen"/>
</dbReference>
<feature type="binding site" evidence="5">
    <location>
        <position position="232"/>
    </location>
    <ligand>
        <name>Zn(2+)</name>
        <dbReference type="ChEBI" id="CHEBI:29105"/>
    </ligand>
</feature>
<keyword evidence="9" id="KW-1185">Reference proteome</keyword>
<comment type="catalytic activity">
    <reaction evidence="5">
        <text>beta-D-GlcNAc-(1-&gt;4)-Mur2Ac(oyl-L-Ala-gamma-D-O-P-Glu-L-Lys-D-Ala-D-Ala)-di-trans,octa-cis-undecaprenyl diphosphate + NH4(+) = beta-D-GlcNAc-(1-&gt;4)-Mur2Ac(oyl-L-Ala-D-isoglutaminyl-L-Lys-D-Ala-D-Ala)-di-trans,octa-cis-undecaprenyl diphosphate + phosphate + H(+)</text>
        <dbReference type="Rhea" id="RHEA:57932"/>
        <dbReference type="ChEBI" id="CHEBI:15378"/>
        <dbReference type="ChEBI" id="CHEBI:28938"/>
        <dbReference type="ChEBI" id="CHEBI:43474"/>
        <dbReference type="ChEBI" id="CHEBI:62233"/>
        <dbReference type="ChEBI" id="CHEBI:143132"/>
    </reaction>
</comment>
<dbReference type="GO" id="GO:0005524">
    <property type="term" value="F:ATP binding"/>
    <property type="evidence" value="ECO:0007669"/>
    <property type="project" value="UniProtKB-UniRule"/>
</dbReference>
<evidence type="ECO:0000256" key="4">
    <source>
        <dbReference type="ARBA" id="ARBA00022840"/>
    </source>
</evidence>
<dbReference type="GO" id="GO:0140282">
    <property type="term" value="F:carbon-nitrogen ligase activity on lipid II"/>
    <property type="evidence" value="ECO:0007669"/>
    <property type="project" value="UniProtKB-UniRule"/>
</dbReference>
<dbReference type="PANTHER" id="PTHR23135">
    <property type="entry name" value="MUR LIGASE FAMILY MEMBER"/>
    <property type="match status" value="1"/>
</dbReference>
<evidence type="ECO:0000259" key="6">
    <source>
        <dbReference type="Pfam" id="PF08245"/>
    </source>
</evidence>
<name>A0A4R8A6Q8_9FIRM</name>
<dbReference type="InterPro" id="IPR018109">
    <property type="entry name" value="Folylpolyglutamate_synth_CS"/>
</dbReference>
<feature type="binding site" evidence="5">
    <location>
        <position position="207"/>
    </location>
    <ligand>
        <name>Zn(2+)</name>
        <dbReference type="ChEBI" id="CHEBI:29105"/>
    </ligand>
</feature>
<dbReference type="HAMAP" id="MF_02214">
    <property type="entry name" value="Lipid_II_synth_MurT"/>
    <property type="match status" value="1"/>
</dbReference>
<evidence type="ECO:0000256" key="2">
    <source>
        <dbReference type="ARBA" id="ARBA00022598"/>
    </source>
</evidence>
<dbReference type="Gene3D" id="3.40.1190.10">
    <property type="entry name" value="Mur-like, catalytic domain"/>
    <property type="match status" value="1"/>
</dbReference>
<protein>
    <recommendedName>
        <fullName evidence="5">Lipid II isoglutaminyl synthase (glutamine-hydrolyzing) subunit MurT</fullName>
        <ecNumber evidence="5">6.3.5.13</ecNumber>
    </recommendedName>
</protein>
<comment type="function">
    <text evidence="5">The lipid II isoglutaminyl synthase complex catalyzes the formation of alpha-D-isoglutamine in the cell wall lipid II stem peptide. The MurT subunit catalyzes the ATP-dependent amidation of D-glutamate residue of lipid II, converting it to an isoglutamine residue.</text>
</comment>
<dbReference type="GO" id="GO:0071555">
    <property type="term" value="P:cell wall organization"/>
    <property type="evidence" value="ECO:0007669"/>
    <property type="project" value="UniProtKB-KW"/>
</dbReference>
<feature type="active site" evidence="5">
    <location>
        <position position="353"/>
    </location>
</feature>
<feature type="binding site" evidence="5">
    <location>
        <position position="229"/>
    </location>
    <ligand>
        <name>Zn(2+)</name>
        <dbReference type="ChEBI" id="CHEBI:29105"/>
    </ligand>
</feature>
<dbReference type="EC" id="6.3.5.13" evidence="5"/>
<dbReference type="UniPathway" id="UPA00219"/>
<sequence length="437" mass="49343">MRARITLCVVKISRFLLSLLGRGGSLPGQIGLKLDGQILQKIKYPKEIILVTGTNGKTTTTNMVYRLMQKKYKHVICNVRGDNLLVGIAALFLRNTKMKLQVDADCAVIEVDELNVPHVLKRVPVTKVLINNFFRDQLDRAGEMESVVGKVSKALEDFQCALILNADDPNVVRLADTSKQAHVYFFGVDKNSESKEISNEASEGKFCFRCNHQLEYAYYQYSHIGHFACPNCGFGNNDRYVQASDVNLDTQSFVVENTTFHAPQDALYAIYNATGLIALAKLMDIPFANVQDLLKNFELKDGRMESFNIGRNVLLNLVKNPTGANEVMKYIMRDPEDKDIVIVLNDNDQDGTDVSWIWDAHFDLLVDTHTKHIICAGKRAYDMALRLKYEGYIGNLIVSESLEGSIDELKKLDDHAYVIATYTALQSMRKILRRNEK</sequence>
<dbReference type="GO" id="GO:0008360">
    <property type="term" value="P:regulation of cell shape"/>
    <property type="evidence" value="ECO:0007669"/>
    <property type="project" value="UniProtKB-KW"/>
</dbReference>
<comment type="pathway">
    <text evidence="1 5">Cell wall biogenesis; peptidoglycan biosynthesis.</text>
</comment>
<evidence type="ECO:0000259" key="7">
    <source>
        <dbReference type="Pfam" id="PF08353"/>
    </source>
</evidence>